<dbReference type="UniPathway" id="UPA00378"/>
<comment type="similarity">
    <text evidence="3 17">Belongs to the glycosyltransferase 13 family.</text>
</comment>
<keyword evidence="5" id="KW-0808">Transferase</keyword>
<gene>
    <name evidence="18" type="primary">Mgat1_1</name>
    <name evidence="18" type="ORF">GWK47_007063</name>
</gene>
<keyword evidence="7 17" id="KW-0479">Metal-binding</keyword>
<dbReference type="Gene3D" id="3.90.550.10">
    <property type="entry name" value="Spore Coat Polysaccharide Biosynthesis Protein SpsA, Chain A"/>
    <property type="match status" value="1"/>
</dbReference>
<comment type="function">
    <text evidence="13 17">Initiates complex N-linked carbohydrate formation. Essential for the conversion of high-mannose to hybrid and complex N-glycans.</text>
</comment>
<dbReference type="GO" id="GO:0030145">
    <property type="term" value="F:manganese ion binding"/>
    <property type="evidence" value="ECO:0007669"/>
    <property type="project" value="UniProtKB-UniRule"/>
</dbReference>
<evidence type="ECO:0000256" key="3">
    <source>
        <dbReference type="ARBA" id="ARBA00006492"/>
    </source>
</evidence>
<evidence type="ECO:0000256" key="12">
    <source>
        <dbReference type="ARBA" id="ARBA00023211"/>
    </source>
</evidence>
<dbReference type="Proteomes" id="UP000770661">
    <property type="component" value="Unassembled WGS sequence"/>
</dbReference>
<keyword evidence="10 17" id="KW-0333">Golgi apparatus</keyword>
<evidence type="ECO:0000313" key="19">
    <source>
        <dbReference type="Proteomes" id="UP000770661"/>
    </source>
</evidence>
<keyword evidence="11" id="KW-0472">Membrane</keyword>
<dbReference type="EMBL" id="JACEEZ010013848">
    <property type="protein sequence ID" value="KAG0719832.1"/>
    <property type="molecule type" value="Genomic_DNA"/>
</dbReference>
<keyword evidence="12 17" id="KW-0464">Manganese</keyword>
<evidence type="ECO:0000256" key="4">
    <source>
        <dbReference type="ARBA" id="ARBA00022676"/>
    </source>
</evidence>
<dbReference type="EC" id="2.4.1.101" evidence="14 17"/>
<dbReference type="PANTHER" id="PTHR10468:SF0">
    <property type="entry name" value="ALPHA-1,3-MANNOSYL-GLYCOPROTEIN 2-BETA-N-ACETYLGLUCOSAMINYLTRANSFERASE"/>
    <property type="match status" value="1"/>
</dbReference>
<name>A0A8J4Y3E9_CHIOP</name>
<evidence type="ECO:0000256" key="10">
    <source>
        <dbReference type="ARBA" id="ARBA00023034"/>
    </source>
</evidence>
<evidence type="ECO:0000256" key="14">
    <source>
        <dbReference type="ARBA" id="ARBA00038949"/>
    </source>
</evidence>
<keyword evidence="9" id="KW-1133">Transmembrane helix</keyword>
<keyword evidence="8 17" id="KW-0735">Signal-anchor</keyword>
<dbReference type="GO" id="GO:0000139">
    <property type="term" value="C:Golgi membrane"/>
    <property type="evidence" value="ECO:0007669"/>
    <property type="project" value="UniProtKB-SubCell"/>
</dbReference>
<evidence type="ECO:0000256" key="11">
    <source>
        <dbReference type="ARBA" id="ARBA00023136"/>
    </source>
</evidence>
<dbReference type="AlphaFoldDB" id="A0A8J4Y3E9"/>
<dbReference type="InterPro" id="IPR004139">
    <property type="entry name" value="Glyco_trans_13"/>
</dbReference>
<comment type="caution">
    <text evidence="18">The sequence shown here is derived from an EMBL/GenBank/DDBJ whole genome shotgun (WGS) entry which is preliminary data.</text>
</comment>
<dbReference type="GO" id="GO:0006487">
    <property type="term" value="P:protein N-linked glycosylation"/>
    <property type="evidence" value="ECO:0007669"/>
    <property type="project" value="TreeGrafter"/>
</dbReference>
<accession>A0A8J4Y3E9</accession>
<protein>
    <recommendedName>
        <fullName evidence="14 17">Alpha-1,3-mannosyl-glycoprotein 2-beta-N-acetylglucosaminyltransferase</fullName>
        <shortName evidence="17">GNT-I</shortName>
        <shortName evidence="17">GlcNAc-T I</shortName>
        <ecNumber evidence="14 17">2.4.1.101</ecNumber>
    </recommendedName>
    <alternativeName>
        <fullName evidence="15 17">N-glycosyl-oligosaccharide-glycoprotein N-acetylglucosaminyltransferase I</fullName>
    </alternativeName>
</protein>
<evidence type="ECO:0000256" key="13">
    <source>
        <dbReference type="ARBA" id="ARBA00037706"/>
    </source>
</evidence>
<dbReference type="GO" id="GO:0003827">
    <property type="term" value="F:alpha-1,3-mannosylglycoprotein 2-beta-N-acetylglucosaminyltransferase activity"/>
    <property type="evidence" value="ECO:0007669"/>
    <property type="project" value="UniProtKB-UniRule"/>
</dbReference>
<reference evidence="18" key="1">
    <citation type="submission" date="2020-07" db="EMBL/GenBank/DDBJ databases">
        <title>The High-quality genome of the commercially important snow crab, Chionoecetes opilio.</title>
        <authorList>
            <person name="Jeong J.-H."/>
            <person name="Ryu S."/>
        </authorList>
    </citation>
    <scope>NUCLEOTIDE SEQUENCE</scope>
    <source>
        <strain evidence="18">MADBK_172401_WGS</strain>
        <tissue evidence="18">Digestive gland</tissue>
    </source>
</reference>
<evidence type="ECO:0000256" key="8">
    <source>
        <dbReference type="ARBA" id="ARBA00022968"/>
    </source>
</evidence>
<evidence type="ECO:0000256" key="17">
    <source>
        <dbReference type="RuleBase" id="RU368119"/>
    </source>
</evidence>
<evidence type="ECO:0000256" key="2">
    <source>
        <dbReference type="ARBA" id="ARBA00004922"/>
    </source>
</evidence>
<evidence type="ECO:0000256" key="5">
    <source>
        <dbReference type="ARBA" id="ARBA00022679"/>
    </source>
</evidence>
<evidence type="ECO:0000313" key="18">
    <source>
        <dbReference type="EMBL" id="KAG0719832.1"/>
    </source>
</evidence>
<evidence type="ECO:0000256" key="7">
    <source>
        <dbReference type="ARBA" id="ARBA00022723"/>
    </source>
</evidence>
<sequence>MHSQSKVELMGRAWKADLVDVRNGTGLLYRTDFFPGLGWMLTRELWEELGPKWPRSYWDDWVRAPEQRSDRACIRPEISRTRTFGKKGVSK</sequence>
<evidence type="ECO:0000256" key="9">
    <source>
        <dbReference type="ARBA" id="ARBA00022989"/>
    </source>
</evidence>
<keyword evidence="19" id="KW-1185">Reference proteome</keyword>
<dbReference type="Pfam" id="PF03071">
    <property type="entry name" value="GNT-I"/>
    <property type="match status" value="1"/>
</dbReference>
<comment type="cofactor">
    <cofactor evidence="17">
        <name>Mn(2+)</name>
        <dbReference type="ChEBI" id="CHEBI:29035"/>
    </cofactor>
    <text evidence="17">The cofactor is mostly bound to the substrate.</text>
</comment>
<proteinExistence type="inferred from homology"/>
<comment type="subcellular location">
    <subcellularLocation>
        <location evidence="1 17">Golgi apparatus membrane</location>
        <topology evidence="1 17">Single-pass type II membrane protein</topology>
    </subcellularLocation>
</comment>
<keyword evidence="4 17" id="KW-0328">Glycosyltransferase</keyword>
<evidence type="ECO:0000256" key="15">
    <source>
        <dbReference type="ARBA" id="ARBA00041712"/>
    </source>
</evidence>
<evidence type="ECO:0000256" key="1">
    <source>
        <dbReference type="ARBA" id="ARBA00004323"/>
    </source>
</evidence>
<dbReference type="SUPFAM" id="SSF53448">
    <property type="entry name" value="Nucleotide-diphospho-sugar transferases"/>
    <property type="match status" value="1"/>
</dbReference>
<dbReference type="InterPro" id="IPR052261">
    <property type="entry name" value="Glycosyltransferase_13"/>
</dbReference>
<dbReference type="PANTHER" id="PTHR10468">
    <property type="entry name" value="PROTEIN O-LINKED-MANNOSE BETA-1,2-N-ACETYLGLUCOSAMINYLTRANSFERASE 1/ALPHA-1,3-MANNOSYL-GLYCOPROTEIN 2-BETA-N-ACETYLGLUCOSAMINYLTRANSFERASE"/>
    <property type="match status" value="1"/>
</dbReference>
<evidence type="ECO:0000256" key="16">
    <source>
        <dbReference type="ARBA" id="ARBA00049421"/>
    </source>
</evidence>
<keyword evidence="6" id="KW-0812">Transmembrane</keyword>
<comment type="catalytic activity">
    <reaction evidence="16 17">
        <text>N(4)-(alpha-D-Man-(1-&gt;3)-[alpha-D-Man-(1-&gt;3)-[alpha-D-Man-(1-&gt;6)]-alpha-D-Man-(1-&gt;6)]-beta-D-Man-(1-&gt;4)-beta-D-GlcNAc-(1-&gt;4)-beta-D-GlcNAc)-L-asparaginyl-[protein] (N-glucan mannose isomer 5A1,2) + UDP-N-acetyl-alpha-D-glucosamine = N(4)-{beta-D-GlcNAc-(1-&gt;2)-alpha-D-Man-(1-&gt;3)-[alpha-D-Man-(1-&gt;3)-[alpha-D-Man-(1-&gt;6)]-alpha-D-Man-(1-&gt;6)]-beta-D-Man-(1-&gt;4)-beta-D-GlcNAc-(1-&gt;4)-beta-D-GlcNAc}-L-asparaginyl-[protein] + UDP + H(+)</text>
        <dbReference type="Rhea" id="RHEA:11456"/>
        <dbReference type="Rhea" id="RHEA-COMP:14367"/>
        <dbReference type="Rhea" id="RHEA-COMP:14368"/>
        <dbReference type="ChEBI" id="CHEBI:15378"/>
        <dbReference type="ChEBI" id="CHEBI:57705"/>
        <dbReference type="ChEBI" id="CHEBI:58223"/>
        <dbReference type="ChEBI" id="CHEBI:59087"/>
        <dbReference type="ChEBI" id="CHEBI:60625"/>
        <dbReference type="EC" id="2.4.1.101"/>
    </reaction>
</comment>
<dbReference type="InterPro" id="IPR029044">
    <property type="entry name" value="Nucleotide-diphossugar_trans"/>
</dbReference>
<dbReference type="OrthoDB" id="440755at2759"/>
<organism evidence="18 19">
    <name type="scientific">Chionoecetes opilio</name>
    <name type="common">Atlantic snow crab</name>
    <name type="synonym">Cancer opilio</name>
    <dbReference type="NCBI Taxonomy" id="41210"/>
    <lineage>
        <taxon>Eukaryota</taxon>
        <taxon>Metazoa</taxon>
        <taxon>Ecdysozoa</taxon>
        <taxon>Arthropoda</taxon>
        <taxon>Crustacea</taxon>
        <taxon>Multicrustacea</taxon>
        <taxon>Malacostraca</taxon>
        <taxon>Eumalacostraca</taxon>
        <taxon>Eucarida</taxon>
        <taxon>Decapoda</taxon>
        <taxon>Pleocyemata</taxon>
        <taxon>Brachyura</taxon>
        <taxon>Eubrachyura</taxon>
        <taxon>Majoidea</taxon>
        <taxon>Majidae</taxon>
        <taxon>Chionoecetes</taxon>
    </lineage>
</organism>
<comment type="pathway">
    <text evidence="2 17">Protein modification; protein glycosylation.</text>
</comment>
<evidence type="ECO:0000256" key="6">
    <source>
        <dbReference type="ARBA" id="ARBA00022692"/>
    </source>
</evidence>